<keyword evidence="2" id="KW-0238">DNA-binding</keyword>
<dbReference type="Pfam" id="PF12833">
    <property type="entry name" value="HTH_18"/>
    <property type="match status" value="1"/>
</dbReference>
<dbReference type="EMBL" id="SJTG01000004">
    <property type="protein sequence ID" value="TCI07744.1"/>
    <property type="molecule type" value="Genomic_DNA"/>
</dbReference>
<organism evidence="6 7">
    <name type="scientific">Dyella soli</name>
    <dbReference type="NCBI Taxonomy" id="522319"/>
    <lineage>
        <taxon>Bacteria</taxon>
        <taxon>Pseudomonadati</taxon>
        <taxon>Pseudomonadota</taxon>
        <taxon>Gammaproteobacteria</taxon>
        <taxon>Lysobacterales</taxon>
        <taxon>Rhodanobacteraceae</taxon>
        <taxon>Dyella</taxon>
    </lineage>
</organism>
<dbReference type="Proteomes" id="UP000291822">
    <property type="component" value="Unassembled WGS sequence"/>
</dbReference>
<dbReference type="PANTHER" id="PTHR46796:SF6">
    <property type="entry name" value="ARAC SUBFAMILY"/>
    <property type="match status" value="1"/>
</dbReference>
<dbReference type="RefSeq" id="WP_131152314.1">
    <property type="nucleotide sequence ID" value="NZ_SJTG01000004.1"/>
</dbReference>
<keyword evidence="7" id="KW-1185">Reference proteome</keyword>
<dbReference type="InterPro" id="IPR018060">
    <property type="entry name" value="HTH_AraC"/>
</dbReference>
<evidence type="ECO:0000256" key="1">
    <source>
        <dbReference type="ARBA" id="ARBA00023015"/>
    </source>
</evidence>
<dbReference type="InterPro" id="IPR050204">
    <property type="entry name" value="AraC_XylS_family_regulators"/>
</dbReference>
<dbReference type="GO" id="GO:0043565">
    <property type="term" value="F:sequence-specific DNA binding"/>
    <property type="evidence" value="ECO:0007669"/>
    <property type="project" value="InterPro"/>
</dbReference>
<feature type="domain" description="HTH araC/xylS-type" evidence="5">
    <location>
        <begin position="59"/>
        <end position="157"/>
    </location>
</feature>
<gene>
    <name evidence="6" type="ORF">EZM97_23980</name>
</gene>
<reference evidence="6 7" key="1">
    <citation type="submission" date="2019-02" db="EMBL/GenBank/DDBJ databases">
        <title>Dyella amyloliquefaciens sp. nov., isolated from forest soil.</title>
        <authorList>
            <person name="Gao Z.-H."/>
            <person name="Qiu L.-H."/>
        </authorList>
    </citation>
    <scope>NUCLEOTIDE SEQUENCE [LARGE SCALE GENOMIC DNA]</scope>
    <source>
        <strain evidence="6 7">KACC 12747</strain>
    </source>
</reference>
<name>A0A4V2NL83_9GAMM</name>
<evidence type="ECO:0000256" key="2">
    <source>
        <dbReference type="ARBA" id="ARBA00023125"/>
    </source>
</evidence>
<evidence type="ECO:0000313" key="6">
    <source>
        <dbReference type="EMBL" id="TCI07744.1"/>
    </source>
</evidence>
<keyword evidence="1" id="KW-0805">Transcription regulation</keyword>
<protein>
    <submittedName>
        <fullName evidence="6">AraC family transcriptional regulator</fullName>
    </submittedName>
</protein>
<keyword evidence="3" id="KW-0804">Transcription</keyword>
<comment type="caution">
    <text evidence="6">The sequence shown here is derived from an EMBL/GenBank/DDBJ whole genome shotgun (WGS) entry which is preliminary data.</text>
</comment>
<dbReference type="AlphaFoldDB" id="A0A4V2NL83"/>
<feature type="compositionally biased region" description="Polar residues" evidence="4">
    <location>
        <begin position="1"/>
        <end position="25"/>
    </location>
</feature>
<dbReference type="InterPro" id="IPR009057">
    <property type="entry name" value="Homeodomain-like_sf"/>
</dbReference>
<dbReference type="SUPFAM" id="SSF46689">
    <property type="entry name" value="Homeodomain-like"/>
    <property type="match status" value="1"/>
</dbReference>
<dbReference type="GO" id="GO:0003700">
    <property type="term" value="F:DNA-binding transcription factor activity"/>
    <property type="evidence" value="ECO:0007669"/>
    <property type="project" value="InterPro"/>
</dbReference>
<dbReference type="Gene3D" id="1.10.10.60">
    <property type="entry name" value="Homeodomain-like"/>
    <property type="match status" value="1"/>
</dbReference>
<evidence type="ECO:0000259" key="5">
    <source>
        <dbReference type="PROSITE" id="PS01124"/>
    </source>
</evidence>
<proteinExistence type="predicted"/>
<dbReference type="PANTHER" id="PTHR46796">
    <property type="entry name" value="HTH-TYPE TRANSCRIPTIONAL ACTIVATOR RHAS-RELATED"/>
    <property type="match status" value="1"/>
</dbReference>
<evidence type="ECO:0000256" key="4">
    <source>
        <dbReference type="SAM" id="MobiDB-lite"/>
    </source>
</evidence>
<dbReference type="SMART" id="SM00342">
    <property type="entry name" value="HTH_ARAC"/>
    <property type="match status" value="1"/>
</dbReference>
<sequence>MQSKSALARTSSPETWPSWPASTPQVGARTRVDLPHRAWLASPAPQDVATPGAEAELQGQIRAYIRAYLTSTCLDSSTLQRTFRISRRLLYRLFDDVGGVARYIREQRLDAAYARLIANPDCSITRLLYDLGFTSDRQFQRSFRARYGMSPLELKQRQGERS</sequence>
<evidence type="ECO:0000313" key="7">
    <source>
        <dbReference type="Proteomes" id="UP000291822"/>
    </source>
</evidence>
<dbReference type="PROSITE" id="PS01124">
    <property type="entry name" value="HTH_ARAC_FAMILY_2"/>
    <property type="match status" value="1"/>
</dbReference>
<evidence type="ECO:0000256" key="3">
    <source>
        <dbReference type="ARBA" id="ARBA00023163"/>
    </source>
</evidence>
<feature type="region of interest" description="Disordered" evidence="4">
    <location>
        <begin position="1"/>
        <end position="27"/>
    </location>
</feature>
<accession>A0A4V2NL83</accession>